<evidence type="ECO:0000256" key="5">
    <source>
        <dbReference type="SAM" id="MobiDB-lite"/>
    </source>
</evidence>
<dbReference type="FunFam" id="3.30.300.30:FF:000015">
    <property type="entry name" value="Nonribosomal peptide synthase SidD"/>
    <property type="match status" value="4"/>
</dbReference>
<comment type="similarity">
    <text evidence="4">Belongs to the NRP synthetase family.</text>
</comment>
<dbReference type="GO" id="GO:0044550">
    <property type="term" value="P:secondary metabolite biosynthetic process"/>
    <property type="evidence" value="ECO:0007669"/>
    <property type="project" value="TreeGrafter"/>
</dbReference>
<evidence type="ECO:0000259" key="6">
    <source>
        <dbReference type="PROSITE" id="PS50075"/>
    </source>
</evidence>
<dbReference type="PROSITE" id="PS00455">
    <property type="entry name" value="AMP_BINDING"/>
    <property type="match status" value="3"/>
</dbReference>
<dbReference type="InterPro" id="IPR020806">
    <property type="entry name" value="PKS_PP-bd"/>
</dbReference>
<keyword evidence="3" id="KW-0436">Ligase</keyword>
<dbReference type="InterPro" id="IPR023213">
    <property type="entry name" value="CAT-like_dom_sf"/>
</dbReference>
<evidence type="ECO:0000256" key="1">
    <source>
        <dbReference type="ARBA" id="ARBA00022450"/>
    </source>
</evidence>
<feature type="domain" description="Carrier" evidence="6">
    <location>
        <begin position="790"/>
        <end position="866"/>
    </location>
</feature>
<feature type="domain" description="Carrier" evidence="6">
    <location>
        <begin position="4075"/>
        <end position="4151"/>
    </location>
</feature>
<dbReference type="SUPFAM" id="SSF56801">
    <property type="entry name" value="Acetyl-CoA synthetase-like"/>
    <property type="match status" value="4"/>
</dbReference>
<dbReference type="CDD" id="cd05918">
    <property type="entry name" value="A_NRPS_SidN3_like"/>
    <property type="match status" value="4"/>
</dbReference>
<protein>
    <submittedName>
        <fullName evidence="7">Cyclic peptide synthetase</fullName>
    </submittedName>
</protein>
<dbReference type="InterPro" id="IPR045851">
    <property type="entry name" value="AMP-bd_C_sf"/>
</dbReference>
<comment type="caution">
    <text evidence="7">The sequence shown here is derived from an EMBL/GenBank/DDBJ whole genome shotgun (WGS) entry which is preliminary data.</text>
</comment>
<dbReference type="Gene3D" id="1.10.1200.10">
    <property type="entry name" value="ACP-like"/>
    <property type="match status" value="4"/>
</dbReference>
<keyword evidence="2" id="KW-0597">Phosphoprotein</keyword>
<dbReference type="NCBIfam" id="TIGR01733">
    <property type="entry name" value="AA-adenyl-dom"/>
    <property type="match status" value="4"/>
</dbReference>
<dbReference type="Pfam" id="PF00550">
    <property type="entry name" value="PP-binding"/>
    <property type="match status" value="4"/>
</dbReference>
<dbReference type="SMART" id="SM00823">
    <property type="entry name" value="PKS_PP"/>
    <property type="match status" value="3"/>
</dbReference>
<dbReference type="InterPro" id="IPR036736">
    <property type="entry name" value="ACP-like_sf"/>
</dbReference>
<accession>A0A9P8UFZ0</accession>
<gene>
    <name evidence="7" type="ORF">BKA67DRAFT_660299</name>
</gene>
<dbReference type="OrthoDB" id="416786at2759"/>
<keyword evidence="1" id="KW-0596">Phosphopantetheine</keyword>
<keyword evidence="8" id="KW-1185">Reference proteome</keyword>
<feature type="region of interest" description="Disordered" evidence="5">
    <location>
        <begin position="4602"/>
        <end position="4641"/>
    </location>
</feature>
<dbReference type="SUPFAM" id="SSF52777">
    <property type="entry name" value="CoA-dependent acyltransferases"/>
    <property type="match status" value="9"/>
</dbReference>
<dbReference type="InterPro" id="IPR020845">
    <property type="entry name" value="AMP-binding_CS"/>
</dbReference>
<reference evidence="7" key="1">
    <citation type="journal article" date="2021" name="Nat. Commun.">
        <title>Genetic determinants of endophytism in the Arabidopsis root mycobiome.</title>
        <authorList>
            <person name="Mesny F."/>
            <person name="Miyauchi S."/>
            <person name="Thiergart T."/>
            <person name="Pickel B."/>
            <person name="Atanasova L."/>
            <person name="Karlsson M."/>
            <person name="Huettel B."/>
            <person name="Barry K.W."/>
            <person name="Haridas S."/>
            <person name="Chen C."/>
            <person name="Bauer D."/>
            <person name="Andreopoulos W."/>
            <person name="Pangilinan J."/>
            <person name="LaButti K."/>
            <person name="Riley R."/>
            <person name="Lipzen A."/>
            <person name="Clum A."/>
            <person name="Drula E."/>
            <person name="Henrissat B."/>
            <person name="Kohler A."/>
            <person name="Grigoriev I.V."/>
            <person name="Martin F.M."/>
            <person name="Hacquard S."/>
        </authorList>
    </citation>
    <scope>NUCLEOTIDE SEQUENCE</scope>
    <source>
        <strain evidence="7">MPI-SDFR-AT-0073</strain>
    </source>
</reference>
<name>A0A9P8UFZ0_9PEZI</name>
<dbReference type="Proteomes" id="UP000758603">
    <property type="component" value="Unassembled WGS sequence"/>
</dbReference>
<dbReference type="GeneID" id="70136489"/>
<sequence length="4657" mass="512832">MSENAYSGALSSAQAEAWSKYLQDAPPSAFPRRSDLSTAPTPGALLRRKIVLPKKRNSKVSVEALIQTAWSLVNVYYSDAEDVVFGLAVMNEADETEIDGSVTAIPFRFCMQPDQSVVTCVRAVEAHDLPMICSEGLTLDSIAKLGSDMRNATKFDNQLVICGDAMSSGSVQLDRAVNVECTLTRSGVMAQAFYDSTIIDRTEMQRVLGTFDNVLQQLFEPSNMIKTLAEIKPISTEDMAQVKLWNKDVPQAVDDCMHHLIQGQIEMNPAAEAICALDISISYKQLDEMADKLAHYLLAQGVKPGSIVPFMSEKSPLVIPVLLAIIRSGGAFVPFDPAHQWDDTAGLLEACEAKFVICSPTSEQRFKEHNVTAMVFDMAFFDSLPPLGPVASTVSSRDPGYVIFTSGSTGTPKGIVCSHRAWCTNTLAHGPREFCDTETRHLQFAAYTFDISITDIFTTLAFGGTVCVPSDHEKMNDLPNAINRMSVNHIAITPTVAQFLRPDNVPTLKTLITGGEAMPAEFISMWSEKVHLINSYGPAETTSRVSCSLKKPGDMGGIIGTNMGAALWVTQSNDPEKLVPIGAIGELIVDGHVLADGYLKNESKTREAFIDAPRWLTDAFPDRANRKLYRTGDLVQQQSDGAYAFIGRRDTQIKIHGVRLEAGHIEAKIKQELPDNSELVVDKIVVGQERPKQMLAAFITLPQITPFGESRGIELLAPDATTCDIVSKLHKTLLAQLPSYMVPNYILPLRAIPLGTTGKVNRRGLQSFASNLPTEALNQYNGTSTGAVEKPRGKTEVALSSLWADVLQVSLEAINRNDSFFSLGGDSVQAMKLVSEAGAIELHFSVADVFQFSTLLDLAQFLDGPTAKHESSAIEEIDAFELIGGPNKFRTLREQLSKSYKLPVNRVEDIYPCLPMQEGMMAENIGSPEAYILQEVLKLAGNIDLRQLEAALETIVEAYPILRTRIMPLKQLGTCQVVMTDDEPVEIEFDVDLVSFLARDKKNHMDYADNLSRFAIIQEPSGDRYLVWTAHHAITDGSMHQDILRRLELAYNDDSIPETIQFNQVIKFHSDKQPEDANKFWASQFAQWDGTHYPECDDTYEPSVSQYVNRRVNLPMKASGFTPSIMLRAAWALVLSQLSNQNDVVMGITQSGRDIPLPGVHECLGPLLATVPLRVLVDVEQSVANFLKQLQSQYIDIIQYQHTGMQHLRKASRESAAAVGFHNLLVVQPASHNTSKLFTPDESRNSGDQLNFALLLECILATGEVNIRAGFDEKLLSVNDADLLVQRMEHVFYQLSNKSSIDLPIKGLSLVSPADMKTLEAFNPDVDYLEQCMHWMIEDQARLRPNAPMIDSWDGKFTYAEANEYSDRLAAVLVDLGVGPETPVPFAFEKSAWAIIAIHAIMKAGGACVALDMAHPRARHEKIIADTEARVIVASTKHAGNIDLVPHVIAVDRRALDKLPRRPAQSRTRVSPKNPAWVVYSSGSTGMPKGSILEHRSLCTTSRTNSEILGVGPTTRAIHFASYSFDVAIEDTSIIPMLGGCICIPSDEERLNDLPGAMRRMNVNWADLTPTVAGMLNPENVPCLRRLILGGESNTRDIIDTWANHPGFALINTYGPSECSVQCSSSKALSGEATGANIGFAVNCKLWVVDPDTLQLLPVGSIGELLVEGPIVARGYLKEEAKTKAAFLSDLAWAPGRYFYRTGDICKYNLDGSLDCLGRSDSQVKLYGQRIELGEIEHNIKKHMSNPDAAQIAVEAFAPSGASGRKLLAAFVQFATASSSEMNVMEMTEALRTELAEIKTKTYGSVPEYMVPSLFVPMISLPMNTSGKIDRKKLRGEAANFDQQQLAVYSLSQATDASDKVALSSDTERVLAGLWADVLHINLSQDPIGANDSFLERSGDSISAMQLVGKARAAGLALSVPVILKSPKLADMALVAKRINGVELKVPAIALPRLVAKPTVPAANPIIEVKATPIVGVTKPVEADKPDATTGKSLPVLSPFQIVSAKAMASETLELISKNYQLNRELIEDVYPTTPLQEGLVAMTATDGSSYVLRDIYELPADIDVAKFQAAWNAVARNDNIFRTRVVFVEGLGSCQVVIDENLQWQSATDLETYLAQDRAESMGYGTPLARYAIVDDGKTRKFVWTVHHALYDGFSMGLTFAAVDHAYNNDLTVSRSRPFRDFIECLQNVEKEASDIFWQNQLQELETAPFPQAPTGHHCQANNTISYSIPFAVDRKAGFTIATMLKAAWSIAISRLSDSSDVVFGVTQFGRDLDLDEVETVNGPTITTVPVRVKVDPQSTVKEFLSNVQNQGFDMIPFSHAGLQNIKKISEATRASCEFQNLLVIQPGEEEEESMLFKKHQNATTANYLSGFGIVVECALGVGEVTFSAHHDSAIISALQVERLLCQYEHLLNQLQVQTGKIIEVDMFSSADRADISAWNSNYPKIINKTMSDIIVQQAAATPSAPAIATRSINLTYKEMDDLTNHLAHQLQALGVGPEKIVPICFERSPEAILSMIAIQKAGGAFVPLNPTDPTDRLLDLIDQVEAKVVIFSEQTRHLTAALAASKIHPVVLPQKISGWGPLKSSPVVSAANQTNLAYALFTSGSTGRPKAVMIHHQSVTSSTYGHGVAMGFADYPRRTLQFATYTFDACIAEIFTALHFGGCICIPTEHERMNDLPKFIRDFRCDWAFFTPSFVRLLKPEDIPCLKTVVLGGEALNQECVDIWGDKVHLMNGYGPTETCVFTVTRTVPGPKSTEKIHPAATIGHPVSSIGWVVDAKNYNSLTPVGCPGELLIQGPNVARGYLKNPDKTAESFVSSPKWLRAFGHTKSELLYRTGDLVRQDVETGMLTYLGRIDGQVKINGQRLELGEIETRLKAQGTNVESSVVIAGRTKADKKQTLAAFVEFTDAPGTSDSIKMDMSDSMRTRMRDLEFSMRATMPKYMVPSLWIPVNYMPILPASGKTDRKTLTTLFKNMDYEQVAKYTLEAAEELDEAREASTDMEKTILELVAQALGRDPSTIHANDSFLRVGGDSISAISLVSNARSMGITLSTEQIFRQPRICDMAINAVQDGRTQSEPAMAILPFSLIPEEQKSDLLAMVKSQYGIEQDSVADLLPPTPLQEGLVTLTIKDKEAYVLREIYRLPSKLDINRFKAAWEAVVQDAGILRTRIVNLGDYGCFQVVMRQSLEWHSAKRVQEYIDYDKDQLFGYGVPLARLALVETEYTGCYFVWSIHHALYDGWSKGLIMKQVEEAYRGSSPQPGLSTIPPFNRFIAYLQDTDAAEAQAFWKAQFAGMEAQSYPRLPTASFDPILDKTLTIRVPLARKSGSSFTTGTILKSAWALVLGRYTGAGDALFGCIQAGRNVPIDGISDMIGPTITTVPLRVKLDSETTVTKFLQAVQDQSTDMIRYEHSGLQNIAKMGNECRDACAFTNIMVIQPGNQPESDFVGAQRIEDQDKGFLRFGMGLECTLRSSSIEVTGGYDQRLMSEAQMRRLLHQLKTAIHELNNEPEEFVGNIDIVSSEDMAEMAVMNESMPDDIHECTHDVIHRTALERSDSMAVNAWDVDFQYGELDQLSTKLANHLRSLGVGPETIIPLCFEKSGWAVVAVLGVMKAGAAFVFLDPAYPMARLDEIVSQVEAKVVLSSLDQAPLWRGSSVRVLVVDNVSIESLPSVPYRADTGVTPENALYVIFTSGSTGKPKGCVIEHHSFLTCARAQAARSQMTPSSRVLQGASYSFDVSVMEMLTALSVGACVCVPNERIKKRSVVDVINDFRITWAFLTPSIVKFIKPSDIPHIKTLILGGEALTTQNIQTWAGHVNLINGYGPTECTIAATANAITDPNEDPANIGKALGGICWITDADDHNKLAPLGTIGELVIEGNIVARGYHNNPEKTNEVFIENPTWAISSSGKVRRFYKSGDLAYFNTDGSIMFMGRKDTQVKVRGQRMELGEIETHLTLNKNIQHAMVMYPKTGPCKRQLVGIVSIAKLGATTNSNAAIELISTELTANASTELGDISKKLSALVPSYMVPSVWIVVHSFPLLISGKLNRKRVEQWLGTMDQATHQRICGIGETIRVQAPSTQVEQQIHQVWVDVLKLPAEEIGVTQDFATLGGDSILGMQVVAKLRSQGFQCTMTDVANARTISQLAARIARGGNLVAVPAAQVEDTTDELFDLTPVQQFYANFTLKGDYLSKQTNKRFNHTFCLGVKEPLSPAVVNKALEALVDRHSMLRARFQKDQSAACGWKQYISSNIVDSYRFNSWDGVSAEEVKPVIEQHRQGLDIENGPIMAVDLVSNKKEQHFYIVAHHLVVDLVSWNTILRDLEEYIRTDTFTSEKPYPFSAWAKQQKEYATKNFSPEKALPMRVPKADLNYWGMEDRINIFRDANHHTITLTERDTAALLTNCQKVYGAEPMDILCSTLSHSFNYVFRDRAAPTIFRYNHGREQIGNADPSGTVGWFTTLSPIHVPIQSRDDSVSVLRRTVEMRKKIPMNGLGYFASRYHHPGGEAAFAGQLENMEVSVNYLGVSDNQQRSNSASIFDMSNSIENGLGAEGQEVKGFSLFALNAEVQGGRLNVHCAWNKNMRGQDQIQQWFKTYERALKDVAYRAKRGQPARRHSKSKQGTSSSSRTLLKPVQLGRVQSGRRRLSRKVSIDHRLAVPRLV</sequence>
<dbReference type="FunFam" id="3.40.50.12780:FF:000014">
    <property type="entry name" value="Nonribosomal peptide synthetase 1"/>
    <property type="match status" value="2"/>
</dbReference>
<dbReference type="InterPro" id="IPR006162">
    <property type="entry name" value="Ppantetheine_attach_site"/>
</dbReference>
<dbReference type="InterPro" id="IPR001242">
    <property type="entry name" value="Condensation_dom"/>
</dbReference>
<feature type="domain" description="Carrier" evidence="6">
    <location>
        <begin position="2996"/>
        <end position="3072"/>
    </location>
</feature>
<dbReference type="CDD" id="cd19545">
    <property type="entry name" value="FUM14_C_NRPS-like"/>
    <property type="match status" value="3"/>
</dbReference>
<dbReference type="Gene3D" id="3.40.50.12780">
    <property type="entry name" value="N-terminal domain of ligase-like"/>
    <property type="match status" value="4"/>
</dbReference>
<dbReference type="NCBIfam" id="NF003417">
    <property type="entry name" value="PRK04813.1"/>
    <property type="match status" value="4"/>
</dbReference>
<dbReference type="GO" id="GO:0005737">
    <property type="term" value="C:cytoplasm"/>
    <property type="evidence" value="ECO:0007669"/>
    <property type="project" value="TreeGrafter"/>
</dbReference>
<dbReference type="InterPro" id="IPR000873">
    <property type="entry name" value="AMP-dep_synth/lig_dom"/>
</dbReference>
<proteinExistence type="inferred from homology"/>
<dbReference type="PROSITE" id="PS50075">
    <property type="entry name" value="CARRIER"/>
    <property type="match status" value="4"/>
</dbReference>
<evidence type="ECO:0000256" key="2">
    <source>
        <dbReference type="ARBA" id="ARBA00022553"/>
    </source>
</evidence>
<organism evidence="7 8">
    <name type="scientific">Truncatella angustata</name>
    <dbReference type="NCBI Taxonomy" id="152316"/>
    <lineage>
        <taxon>Eukaryota</taxon>
        <taxon>Fungi</taxon>
        <taxon>Dikarya</taxon>
        <taxon>Ascomycota</taxon>
        <taxon>Pezizomycotina</taxon>
        <taxon>Sordariomycetes</taxon>
        <taxon>Xylariomycetidae</taxon>
        <taxon>Amphisphaeriales</taxon>
        <taxon>Sporocadaceae</taxon>
        <taxon>Truncatella</taxon>
    </lineage>
</organism>
<dbReference type="InterPro" id="IPR009081">
    <property type="entry name" value="PP-bd_ACP"/>
</dbReference>
<dbReference type="GO" id="GO:0031177">
    <property type="term" value="F:phosphopantetheine binding"/>
    <property type="evidence" value="ECO:0007669"/>
    <property type="project" value="InterPro"/>
</dbReference>
<dbReference type="SUPFAM" id="SSF47336">
    <property type="entry name" value="ACP-like"/>
    <property type="match status" value="4"/>
</dbReference>
<dbReference type="FunFam" id="3.30.559.30:FF:000003">
    <property type="entry name" value="Nonribosomal peptide synthase SidD"/>
    <property type="match status" value="3"/>
</dbReference>
<dbReference type="FunFam" id="3.30.559.30:FF:000002">
    <property type="entry name" value="Nonribosomal peptide synthase Pes1"/>
    <property type="match status" value="1"/>
</dbReference>
<dbReference type="EMBL" id="JAGPXC010000006">
    <property type="protein sequence ID" value="KAH6651490.1"/>
    <property type="molecule type" value="Genomic_DNA"/>
</dbReference>
<dbReference type="GO" id="GO:0043041">
    <property type="term" value="P:amino acid activation for nonribosomal peptide biosynthetic process"/>
    <property type="evidence" value="ECO:0007669"/>
    <property type="project" value="TreeGrafter"/>
</dbReference>
<dbReference type="PANTHER" id="PTHR45527">
    <property type="entry name" value="NONRIBOSOMAL PEPTIDE SYNTHETASE"/>
    <property type="match status" value="1"/>
</dbReference>
<dbReference type="SMART" id="SM01294">
    <property type="entry name" value="PKS_PP_betabranch"/>
    <property type="match status" value="1"/>
</dbReference>
<dbReference type="PROSITE" id="PS00012">
    <property type="entry name" value="PHOSPHOPANTETHEINE"/>
    <property type="match status" value="2"/>
</dbReference>
<evidence type="ECO:0000313" key="8">
    <source>
        <dbReference type="Proteomes" id="UP000758603"/>
    </source>
</evidence>
<dbReference type="PANTHER" id="PTHR45527:SF16">
    <property type="entry name" value="NONRIBOSOMAL PEPTIDE SYNTHASE ATNA-RELATED"/>
    <property type="match status" value="1"/>
</dbReference>
<dbReference type="Gene3D" id="3.30.300.30">
    <property type="match status" value="4"/>
</dbReference>
<dbReference type="Gene3D" id="3.30.559.10">
    <property type="entry name" value="Chloramphenicol acetyltransferase-like domain"/>
    <property type="match status" value="4"/>
</dbReference>
<feature type="compositionally biased region" description="Basic residues" evidence="5">
    <location>
        <begin position="4602"/>
        <end position="4614"/>
    </location>
</feature>
<dbReference type="InterPro" id="IPR042099">
    <property type="entry name" value="ANL_N_sf"/>
</dbReference>
<dbReference type="GO" id="GO:0016874">
    <property type="term" value="F:ligase activity"/>
    <property type="evidence" value="ECO:0007669"/>
    <property type="project" value="UniProtKB-KW"/>
</dbReference>
<dbReference type="Pfam" id="PF00501">
    <property type="entry name" value="AMP-binding"/>
    <property type="match status" value="4"/>
</dbReference>
<feature type="domain" description="Carrier" evidence="6">
    <location>
        <begin position="1862"/>
        <end position="1940"/>
    </location>
</feature>
<dbReference type="Gene3D" id="3.30.559.30">
    <property type="entry name" value="Nonribosomal peptide synthetase, condensation domain"/>
    <property type="match status" value="5"/>
</dbReference>
<dbReference type="Pfam" id="PF00668">
    <property type="entry name" value="Condensation"/>
    <property type="match status" value="4"/>
</dbReference>
<dbReference type="RefSeq" id="XP_045955768.1">
    <property type="nucleotide sequence ID" value="XM_046107598.1"/>
</dbReference>
<dbReference type="InterPro" id="IPR010071">
    <property type="entry name" value="AA_adenyl_dom"/>
</dbReference>
<evidence type="ECO:0000256" key="3">
    <source>
        <dbReference type="ARBA" id="ARBA00022598"/>
    </source>
</evidence>
<evidence type="ECO:0000313" key="7">
    <source>
        <dbReference type="EMBL" id="KAH6651490.1"/>
    </source>
</evidence>
<evidence type="ECO:0000256" key="4">
    <source>
        <dbReference type="ARBA" id="ARBA00029454"/>
    </source>
</evidence>